<dbReference type="AlphaFoldDB" id="A0A562V1R4"/>
<sequence>MWFTRHKTADALTPETAQELVTAERVRDRLDAVARARFDDEWRAVLAAVRRSYDLDHAKALERSWWLVSGGDRRTAQLAEQQARTLSSARSATYGRFHAAAERNGPAVYAQISEADRADFDREWGEACDVARYTFDLVPLEGLITKYWAHTELRHHDASPSV</sequence>
<dbReference type="RefSeq" id="WP_147138388.1">
    <property type="nucleotide sequence ID" value="NZ_BAABIJ010000002.1"/>
</dbReference>
<dbReference type="Pfam" id="PF19760">
    <property type="entry name" value="DUF6247"/>
    <property type="match status" value="2"/>
</dbReference>
<comment type="caution">
    <text evidence="1">The sequence shown here is derived from an EMBL/GenBank/DDBJ whole genome shotgun (WGS) entry which is preliminary data.</text>
</comment>
<dbReference type="InterPro" id="IPR046214">
    <property type="entry name" value="DUF6247"/>
</dbReference>
<dbReference type="Proteomes" id="UP000321617">
    <property type="component" value="Unassembled WGS sequence"/>
</dbReference>
<protein>
    <submittedName>
        <fullName evidence="1">Uncharacterized protein</fullName>
    </submittedName>
</protein>
<keyword evidence="2" id="KW-1185">Reference proteome</keyword>
<evidence type="ECO:0000313" key="1">
    <source>
        <dbReference type="EMBL" id="TWJ11785.1"/>
    </source>
</evidence>
<name>A0A562V1R4_9ACTN</name>
<proteinExistence type="predicted"/>
<organism evidence="1 2">
    <name type="scientific">Stackebrandtia albiflava</name>
    <dbReference type="NCBI Taxonomy" id="406432"/>
    <lineage>
        <taxon>Bacteria</taxon>
        <taxon>Bacillati</taxon>
        <taxon>Actinomycetota</taxon>
        <taxon>Actinomycetes</taxon>
        <taxon>Glycomycetales</taxon>
        <taxon>Glycomycetaceae</taxon>
        <taxon>Stackebrandtia</taxon>
    </lineage>
</organism>
<evidence type="ECO:0000313" key="2">
    <source>
        <dbReference type="Proteomes" id="UP000321617"/>
    </source>
</evidence>
<dbReference type="EMBL" id="VLLL01000006">
    <property type="protein sequence ID" value="TWJ11785.1"/>
    <property type="molecule type" value="Genomic_DNA"/>
</dbReference>
<accession>A0A562V1R4</accession>
<reference evidence="1 2" key="1">
    <citation type="journal article" date="2013" name="Stand. Genomic Sci.">
        <title>Genomic Encyclopedia of Type Strains, Phase I: The one thousand microbial genomes (KMG-I) project.</title>
        <authorList>
            <person name="Kyrpides N.C."/>
            <person name="Woyke T."/>
            <person name="Eisen J.A."/>
            <person name="Garrity G."/>
            <person name="Lilburn T.G."/>
            <person name="Beck B.J."/>
            <person name="Whitman W.B."/>
            <person name="Hugenholtz P."/>
            <person name="Klenk H.P."/>
        </authorList>
    </citation>
    <scope>NUCLEOTIDE SEQUENCE [LARGE SCALE GENOMIC DNA]</scope>
    <source>
        <strain evidence="1 2">DSM 45044</strain>
    </source>
</reference>
<gene>
    <name evidence="1" type="ORF">LX16_2520</name>
</gene>